<proteinExistence type="predicted"/>
<dbReference type="Proteomes" id="UP000677913">
    <property type="component" value="Unassembled WGS sequence"/>
</dbReference>
<evidence type="ECO:0000256" key="1">
    <source>
        <dbReference type="SAM" id="MobiDB-lite"/>
    </source>
</evidence>
<dbReference type="EMBL" id="JAGSXH010000022">
    <property type="protein sequence ID" value="MBS2963229.1"/>
    <property type="molecule type" value="Genomic_DNA"/>
</dbReference>
<keyword evidence="2" id="KW-0472">Membrane</keyword>
<comment type="caution">
    <text evidence="3">The sequence shown here is derived from an EMBL/GenBank/DDBJ whole genome shotgun (WGS) entry which is preliminary data.</text>
</comment>
<keyword evidence="4" id="KW-1185">Reference proteome</keyword>
<evidence type="ECO:0000256" key="2">
    <source>
        <dbReference type="SAM" id="Phobius"/>
    </source>
</evidence>
<keyword evidence="2" id="KW-1133">Transmembrane helix</keyword>
<dbReference type="AlphaFoldDB" id="A0A8J7WPM7"/>
<feature type="transmembrane region" description="Helical" evidence="2">
    <location>
        <begin position="136"/>
        <end position="156"/>
    </location>
</feature>
<feature type="transmembrane region" description="Helical" evidence="2">
    <location>
        <begin position="97"/>
        <end position="116"/>
    </location>
</feature>
<feature type="transmembrane region" description="Helical" evidence="2">
    <location>
        <begin position="63"/>
        <end position="85"/>
    </location>
</feature>
<feature type="transmembrane region" description="Helical" evidence="2">
    <location>
        <begin position="21"/>
        <end position="43"/>
    </location>
</feature>
<keyword evidence="2" id="KW-0812">Transmembrane</keyword>
<feature type="compositionally biased region" description="Low complexity" evidence="1">
    <location>
        <begin position="196"/>
        <end position="231"/>
    </location>
</feature>
<dbReference type="RefSeq" id="WP_211466718.1">
    <property type="nucleotide sequence ID" value="NZ_JAGSXH010000022.1"/>
</dbReference>
<reference evidence="3" key="1">
    <citation type="submission" date="2021-04" db="EMBL/GenBank/DDBJ databases">
        <title>Genome based classification of Actinospica acidithermotolerans sp. nov., an actinobacterium isolated from an Indonesian hot spring.</title>
        <authorList>
            <person name="Kusuma A.B."/>
            <person name="Putra K.E."/>
            <person name="Nafisah S."/>
            <person name="Loh J."/>
            <person name="Nouioui I."/>
            <person name="Goodfellow M."/>
        </authorList>
    </citation>
    <scope>NUCLEOTIDE SEQUENCE</scope>
    <source>
        <strain evidence="3">DSM 45618</strain>
    </source>
</reference>
<evidence type="ECO:0000313" key="4">
    <source>
        <dbReference type="Proteomes" id="UP000677913"/>
    </source>
</evidence>
<organism evidence="3 4">
    <name type="scientific">Actinocrinis puniceicyclus</name>
    <dbReference type="NCBI Taxonomy" id="977794"/>
    <lineage>
        <taxon>Bacteria</taxon>
        <taxon>Bacillati</taxon>
        <taxon>Actinomycetota</taxon>
        <taxon>Actinomycetes</taxon>
        <taxon>Catenulisporales</taxon>
        <taxon>Actinospicaceae</taxon>
        <taxon>Actinocrinis</taxon>
    </lineage>
</organism>
<sequence length="231" mass="23228">MSSGRYLRVRVPAFRSAAAAAAARPALFARIALGAFGAWVASIGARALLRGHPFSANAPVGRWLIGGVIAHDAVIAPVVFLASAAMVRLTGPRTRQALAALLLIGGSVLIVGLPDVLRKGHNPNPTVTPLDYTRNLAVVLLAVAGGVLLTTAASAARAARRRRLCRGAEVSAAVRAAPAEAREGRIVNDDANRTTAVESGAAESGAGESSAVESSAVESGAVESGAGESGG</sequence>
<name>A0A8J7WPM7_9ACTN</name>
<gene>
    <name evidence="3" type="ORF">KGA66_09240</name>
</gene>
<protein>
    <submittedName>
        <fullName evidence="3">Uncharacterized protein</fullName>
    </submittedName>
</protein>
<feature type="region of interest" description="Disordered" evidence="1">
    <location>
        <begin position="185"/>
        <end position="231"/>
    </location>
</feature>
<accession>A0A8J7WPM7</accession>
<evidence type="ECO:0000313" key="3">
    <source>
        <dbReference type="EMBL" id="MBS2963229.1"/>
    </source>
</evidence>